<proteinExistence type="predicted"/>
<comment type="caution">
    <text evidence="2">The sequence shown here is derived from an EMBL/GenBank/DDBJ whole genome shotgun (WGS) entry which is preliminary data.</text>
</comment>
<dbReference type="EMBL" id="CAJNOO010007711">
    <property type="protein sequence ID" value="CAF1472825.1"/>
    <property type="molecule type" value="Genomic_DNA"/>
</dbReference>
<feature type="non-terminal residue" evidence="2">
    <location>
        <position position="144"/>
    </location>
</feature>
<dbReference type="Proteomes" id="UP000663874">
    <property type="component" value="Unassembled WGS sequence"/>
</dbReference>
<reference evidence="2" key="1">
    <citation type="submission" date="2021-02" db="EMBL/GenBank/DDBJ databases">
        <authorList>
            <person name="Nowell W R."/>
        </authorList>
    </citation>
    <scope>NUCLEOTIDE SEQUENCE</scope>
</reference>
<evidence type="ECO:0000313" key="1">
    <source>
        <dbReference type="EMBL" id="CAF1472825.1"/>
    </source>
</evidence>
<gene>
    <name evidence="2" type="ORF">FNK824_LOCUS32009</name>
    <name evidence="3" type="ORF">OTI717_LOCUS35384</name>
    <name evidence="1" type="ORF">RFH988_LOCUS37623</name>
</gene>
<evidence type="ECO:0000313" key="2">
    <source>
        <dbReference type="EMBL" id="CAF4114424.1"/>
    </source>
</evidence>
<accession>A0A819VUD1</accession>
<dbReference type="Proteomes" id="UP000663823">
    <property type="component" value="Unassembled WGS sequence"/>
</dbReference>
<dbReference type="EMBL" id="CAJOAX010013635">
    <property type="protein sequence ID" value="CAF4133363.1"/>
    <property type="molecule type" value="Genomic_DNA"/>
</dbReference>
<dbReference type="EMBL" id="CAJOBE010010689">
    <property type="protein sequence ID" value="CAF4114424.1"/>
    <property type="molecule type" value="Genomic_DNA"/>
</dbReference>
<sequence>RLNGKYMGTGFTHVPGDSLFLTEFGGCDDSPTCDGQLNWGFQAADRYFQSWTYWGDVYGDMVTVKRLSRPYARALTGLSNKPTEIYLSLLVYPKASYNITVNENIQWKIDPTDSNIILIEPIKQRIYSQEKNAIGFVYITAKEE</sequence>
<evidence type="ECO:0000313" key="4">
    <source>
        <dbReference type="Proteomes" id="UP000663874"/>
    </source>
</evidence>
<name>A0A819VUD1_9BILA</name>
<organism evidence="2 4">
    <name type="scientific">Rotaria sordida</name>
    <dbReference type="NCBI Taxonomy" id="392033"/>
    <lineage>
        <taxon>Eukaryota</taxon>
        <taxon>Metazoa</taxon>
        <taxon>Spiralia</taxon>
        <taxon>Gnathifera</taxon>
        <taxon>Rotifera</taxon>
        <taxon>Eurotatoria</taxon>
        <taxon>Bdelloidea</taxon>
        <taxon>Philodinida</taxon>
        <taxon>Philodinidae</taxon>
        <taxon>Rotaria</taxon>
    </lineage>
</organism>
<dbReference type="Proteomes" id="UP000663882">
    <property type="component" value="Unassembled WGS sequence"/>
</dbReference>
<dbReference type="AlphaFoldDB" id="A0A819VUD1"/>
<protein>
    <submittedName>
        <fullName evidence="2">Uncharacterized protein</fullName>
    </submittedName>
</protein>
<dbReference type="OrthoDB" id="6241509at2759"/>
<evidence type="ECO:0000313" key="3">
    <source>
        <dbReference type="EMBL" id="CAF4133363.1"/>
    </source>
</evidence>